<dbReference type="Pfam" id="PF00646">
    <property type="entry name" value="F-box"/>
    <property type="match status" value="1"/>
</dbReference>
<keyword evidence="3" id="KW-1185">Reference proteome</keyword>
<protein>
    <submittedName>
        <fullName evidence="2">F-box domain</fullName>
    </submittedName>
</protein>
<dbReference type="PANTHER" id="PTHR24414:SF138">
    <property type="entry name" value="F-BOX DOMAIN-CONTAINING PROTEIN"/>
    <property type="match status" value="1"/>
</dbReference>
<accession>A0A8T1Y812</accession>
<comment type="caution">
    <text evidence="2">The sequence shown here is derived from an EMBL/GenBank/DDBJ whole genome shotgun (WGS) entry which is preliminary data.</text>
</comment>
<sequence>MALEVAEKRKKIHQPVSISSLPDEITENILARISRWNYPSLSLVSKSFRSLLSSTQLYNTRSQIGTNETCVYVCLQLPNHPCPSWFSLRAKPNQTLTKQRGELLIFKENSSGNVLVPIPSSSSNSPPIPGHSTVAVGSEIYIIGGPSQEPSSSVRILDCRTHTWRDAPNMTVAREDAYAVYLDENIYVRGGCGKEESANWFEVFDIKTQSWRALPIHDDELRNELQRYKIFNAFQGKLYVRGDTKDYTYEPKEGTWEVVKEKPSAYLEVWCVIENVIYGCNHMGYYIWYYYSKGRKWKVVKGLAGELCESRSKGLKFRRVVGIVNYGENLLVLWYPSWENKIRYAEISLETRCNGSEVWGMVEWVDTMLTLSHESYIFKHCVSLSV</sequence>
<evidence type="ECO:0000259" key="1">
    <source>
        <dbReference type="PROSITE" id="PS50181"/>
    </source>
</evidence>
<dbReference type="EMBL" id="JAEFBK010000012">
    <property type="protein sequence ID" value="KAG7541033.1"/>
    <property type="molecule type" value="Genomic_DNA"/>
</dbReference>
<proteinExistence type="predicted"/>
<reference evidence="2 3" key="1">
    <citation type="submission" date="2020-12" db="EMBL/GenBank/DDBJ databases">
        <title>Concerted genomic and epigenomic changes stabilize Arabidopsis allopolyploids.</title>
        <authorList>
            <person name="Chen Z."/>
        </authorList>
    </citation>
    <scope>NUCLEOTIDE SEQUENCE [LARGE SCALE GENOMIC DNA]</scope>
    <source>
        <strain evidence="2">Allo738</strain>
        <tissue evidence="2">Leaf</tissue>
    </source>
</reference>
<name>A0A8T1Y812_9BRAS</name>
<organism evidence="2 3">
    <name type="scientific">Arabidopsis thaliana x Arabidopsis arenosa</name>
    <dbReference type="NCBI Taxonomy" id="1240361"/>
    <lineage>
        <taxon>Eukaryota</taxon>
        <taxon>Viridiplantae</taxon>
        <taxon>Streptophyta</taxon>
        <taxon>Embryophyta</taxon>
        <taxon>Tracheophyta</taxon>
        <taxon>Spermatophyta</taxon>
        <taxon>Magnoliopsida</taxon>
        <taxon>eudicotyledons</taxon>
        <taxon>Gunneridae</taxon>
        <taxon>Pentapetalae</taxon>
        <taxon>rosids</taxon>
        <taxon>malvids</taxon>
        <taxon>Brassicales</taxon>
        <taxon>Brassicaceae</taxon>
        <taxon>Camelineae</taxon>
        <taxon>Arabidopsis</taxon>
    </lineage>
</organism>
<dbReference type="AlphaFoldDB" id="A0A8T1Y812"/>
<dbReference type="SMART" id="SM00612">
    <property type="entry name" value="Kelch"/>
    <property type="match status" value="1"/>
</dbReference>
<gene>
    <name evidence="2" type="ORF">ISN45_Aa07g011720</name>
</gene>
<dbReference type="InterPro" id="IPR057499">
    <property type="entry name" value="Kelch_FKB95"/>
</dbReference>
<evidence type="ECO:0000313" key="2">
    <source>
        <dbReference type="EMBL" id="KAG7541033.1"/>
    </source>
</evidence>
<evidence type="ECO:0000313" key="3">
    <source>
        <dbReference type="Proteomes" id="UP000694240"/>
    </source>
</evidence>
<dbReference type="Proteomes" id="UP000694240">
    <property type="component" value="Chromosome 12"/>
</dbReference>
<dbReference type="CDD" id="cd22152">
    <property type="entry name" value="F-box_AtAFR-like"/>
    <property type="match status" value="1"/>
</dbReference>
<dbReference type="Pfam" id="PF25210">
    <property type="entry name" value="Kelch_FKB95"/>
    <property type="match status" value="1"/>
</dbReference>
<dbReference type="InterPro" id="IPR050354">
    <property type="entry name" value="F-box/kelch-repeat_ARATH"/>
</dbReference>
<dbReference type="SMART" id="SM00256">
    <property type="entry name" value="FBOX"/>
    <property type="match status" value="1"/>
</dbReference>
<dbReference type="InterPro" id="IPR001810">
    <property type="entry name" value="F-box_dom"/>
</dbReference>
<dbReference type="PANTHER" id="PTHR24414">
    <property type="entry name" value="F-BOX/KELCH-REPEAT PROTEIN SKIP4"/>
    <property type="match status" value="1"/>
</dbReference>
<dbReference type="InterPro" id="IPR006652">
    <property type="entry name" value="Kelch_1"/>
</dbReference>
<feature type="domain" description="F-box" evidence="1">
    <location>
        <begin position="15"/>
        <end position="61"/>
    </location>
</feature>
<dbReference type="PROSITE" id="PS50181">
    <property type="entry name" value="FBOX"/>
    <property type="match status" value="1"/>
</dbReference>